<evidence type="ECO:0000256" key="1">
    <source>
        <dbReference type="SAM" id="Phobius"/>
    </source>
</evidence>
<comment type="caution">
    <text evidence="4">The sequence shown here is derived from an EMBL/GenBank/DDBJ whole genome shotgun (WGS) entry which is preliminary data.</text>
</comment>
<protein>
    <recommendedName>
        <fullName evidence="3">Neurotransmitter-gated ion-channel ligand-binding domain-containing protein</fullName>
    </recommendedName>
</protein>
<name>A0A9J6C484_POLVA</name>
<dbReference type="Pfam" id="PF02931">
    <property type="entry name" value="Neur_chan_LBD"/>
    <property type="match status" value="1"/>
</dbReference>
<dbReference type="Proteomes" id="UP001107558">
    <property type="component" value="Chromosome 2"/>
</dbReference>
<gene>
    <name evidence="4" type="ORF">PVAND_006490</name>
</gene>
<keyword evidence="2" id="KW-0732">Signal</keyword>
<feature type="transmembrane region" description="Helical" evidence="1">
    <location>
        <begin position="245"/>
        <end position="265"/>
    </location>
</feature>
<dbReference type="GO" id="GO:0005230">
    <property type="term" value="F:extracellular ligand-gated monoatomic ion channel activity"/>
    <property type="evidence" value="ECO:0007669"/>
    <property type="project" value="InterPro"/>
</dbReference>
<dbReference type="InterPro" id="IPR006201">
    <property type="entry name" value="Neur_channel"/>
</dbReference>
<dbReference type="AlphaFoldDB" id="A0A9J6C484"/>
<dbReference type="GO" id="GO:0016020">
    <property type="term" value="C:membrane"/>
    <property type="evidence" value="ECO:0007669"/>
    <property type="project" value="InterPro"/>
</dbReference>
<feature type="transmembrane region" description="Helical" evidence="1">
    <location>
        <begin position="272"/>
        <end position="291"/>
    </location>
</feature>
<dbReference type="FunFam" id="2.70.170.10:FF:000028">
    <property type="entry name" value="AcetylCholine Receptor"/>
    <property type="match status" value="1"/>
</dbReference>
<evidence type="ECO:0000313" key="5">
    <source>
        <dbReference type="Proteomes" id="UP001107558"/>
    </source>
</evidence>
<sequence>MKISIGIFLLIFLAKIKISEQLTCDRRENEINLQRKLKNDLFCKYDKNIRPGNTKEITSINVRLNIKDLDYEDQKNTMTIESWMTLTWNDSKLNWNPSDYGNIQSINMKQDYLWTPDLKLYNSHIPSSLGTCHLVDCLIKYTSVVACVMPCSHTAHCKNFGISNWPYDIQNCSFTFGSWMKTGEELNYNEERIKIVTSRLKKNNQWNLISASSRYNKGVYSILNETFPSVTFTLVIERHNGLHQVTSISSAVVLMIANLLVLCVAPEKIVRLIFVIINLASISLFIDFLYWMLPYPGDMLPKVFIFFGDLQLYTLLLLIETLFIKAYLENLEKPSEWIITITKFTKSNFILAAVLSENTKKLPENADDLIENVEHEKTAKEVRKSFCLLIDRTLTIITVVIFSFMFFTLFPKGYLSSNYNPIESLS</sequence>
<keyword evidence="1" id="KW-1133">Transmembrane helix</keyword>
<feature type="domain" description="Neurotransmitter-gated ion-channel ligand-binding" evidence="3">
    <location>
        <begin position="35"/>
        <end position="239"/>
    </location>
</feature>
<reference evidence="4" key="1">
    <citation type="submission" date="2021-03" db="EMBL/GenBank/DDBJ databases">
        <title>Chromosome level genome of the anhydrobiotic midge Polypedilum vanderplanki.</title>
        <authorList>
            <person name="Yoshida Y."/>
            <person name="Kikawada T."/>
            <person name="Gusev O."/>
        </authorList>
    </citation>
    <scope>NUCLEOTIDE SEQUENCE</scope>
    <source>
        <strain evidence="4">NIAS01</strain>
        <tissue evidence="4">Whole body or cell culture</tissue>
    </source>
</reference>
<feature type="transmembrane region" description="Helical" evidence="1">
    <location>
        <begin position="386"/>
        <end position="410"/>
    </location>
</feature>
<proteinExistence type="predicted"/>
<evidence type="ECO:0000313" key="4">
    <source>
        <dbReference type="EMBL" id="KAG5676672.1"/>
    </source>
</evidence>
<feature type="transmembrane region" description="Helical" evidence="1">
    <location>
        <begin position="303"/>
        <end position="324"/>
    </location>
</feature>
<dbReference type="InterPro" id="IPR036734">
    <property type="entry name" value="Neur_chan_lig-bd_sf"/>
</dbReference>
<dbReference type="PANTHER" id="PTHR18945">
    <property type="entry name" value="NEUROTRANSMITTER GATED ION CHANNEL"/>
    <property type="match status" value="1"/>
</dbReference>
<evidence type="ECO:0000259" key="3">
    <source>
        <dbReference type="Pfam" id="PF02931"/>
    </source>
</evidence>
<accession>A0A9J6C484</accession>
<dbReference type="SUPFAM" id="SSF63712">
    <property type="entry name" value="Nicotinic receptor ligand binding domain-like"/>
    <property type="match status" value="1"/>
</dbReference>
<dbReference type="GO" id="GO:0004888">
    <property type="term" value="F:transmembrane signaling receptor activity"/>
    <property type="evidence" value="ECO:0007669"/>
    <property type="project" value="InterPro"/>
</dbReference>
<keyword evidence="1" id="KW-0472">Membrane</keyword>
<dbReference type="InterPro" id="IPR006202">
    <property type="entry name" value="Neur_chan_lig-bd"/>
</dbReference>
<keyword evidence="1" id="KW-0812">Transmembrane</keyword>
<dbReference type="Gene3D" id="2.70.170.10">
    <property type="entry name" value="Neurotransmitter-gated ion-channel ligand-binding domain"/>
    <property type="match status" value="1"/>
</dbReference>
<feature type="signal peptide" evidence="2">
    <location>
        <begin position="1"/>
        <end position="21"/>
    </location>
</feature>
<dbReference type="EMBL" id="JADBJN010000002">
    <property type="protein sequence ID" value="KAG5676672.1"/>
    <property type="molecule type" value="Genomic_DNA"/>
</dbReference>
<evidence type="ECO:0000256" key="2">
    <source>
        <dbReference type="SAM" id="SignalP"/>
    </source>
</evidence>
<dbReference type="CDD" id="cd18989">
    <property type="entry name" value="LGIC_ECD_cation"/>
    <property type="match status" value="1"/>
</dbReference>
<organism evidence="4 5">
    <name type="scientific">Polypedilum vanderplanki</name>
    <name type="common">Sleeping chironomid midge</name>
    <dbReference type="NCBI Taxonomy" id="319348"/>
    <lineage>
        <taxon>Eukaryota</taxon>
        <taxon>Metazoa</taxon>
        <taxon>Ecdysozoa</taxon>
        <taxon>Arthropoda</taxon>
        <taxon>Hexapoda</taxon>
        <taxon>Insecta</taxon>
        <taxon>Pterygota</taxon>
        <taxon>Neoptera</taxon>
        <taxon>Endopterygota</taxon>
        <taxon>Diptera</taxon>
        <taxon>Nematocera</taxon>
        <taxon>Chironomoidea</taxon>
        <taxon>Chironomidae</taxon>
        <taxon>Chironominae</taxon>
        <taxon>Polypedilum</taxon>
        <taxon>Polypedilum</taxon>
    </lineage>
</organism>
<dbReference type="OrthoDB" id="410315at2759"/>
<keyword evidence="5" id="KW-1185">Reference proteome</keyword>
<feature type="chain" id="PRO_5039946925" description="Neurotransmitter-gated ion-channel ligand-binding domain-containing protein" evidence="2">
    <location>
        <begin position="22"/>
        <end position="426"/>
    </location>
</feature>